<feature type="transmembrane region" description="Helical" evidence="1">
    <location>
        <begin position="1067"/>
        <end position="1084"/>
    </location>
</feature>
<feature type="transmembrane region" description="Helical" evidence="1">
    <location>
        <begin position="542"/>
        <end position="562"/>
    </location>
</feature>
<evidence type="ECO:0000313" key="5">
    <source>
        <dbReference type="EMBL" id="CAH0106031.1"/>
    </source>
</evidence>
<keyword evidence="1" id="KW-0812">Transmembrane</keyword>
<dbReference type="SUPFAM" id="SSF56300">
    <property type="entry name" value="Metallo-dependent phosphatases"/>
    <property type="match status" value="2"/>
</dbReference>
<feature type="transmembrane region" description="Helical" evidence="1">
    <location>
        <begin position="1167"/>
        <end position="1187"/>
    </location>
</feature>
<dbReference type="Pfam" id="PF24394">
    <property type="entry name" value="TMEM62_C"/>
    <property type="match status" value="2"/>
</dbReference>
<protein>
    <recommendedName>
        <fullName evidence="7">Transmembrane protein 62</fullName>
    </recommendedName>
</protein>
<feature type="domain" description="Calcineurin-like phosphoesterase" evidence="2">
    <location>
        <begin position="682"/>
        <end position="891"/>
    </location>
</feature>
<dbReference type="Pfam" id="PF00149">
    <property type="entry name" value="Metallophos"/>
    <property type="match status" value="2"/>
</dbReference>
<keyword evidence="1" id="KW-1133">Transmembrane helix</keyword>
<accession>A0A8J2WIW0</accession>
<dbReference type="AlphaFoldDB" id="A0A8J2WIW0"/>
<dbReference type="SUPFAM" id="SSF81296">
    <property type="entry name" value="E set domains"/>
    <property type="match status" value="1"/>
</dbReference>
<keyword evidence="1" id="KW-0472">Membrane</keyword>
<dbReference type="InterPro" id="IPR029052">
    <property type="entry name" value="Metallo-depent_PP-like"/>
</dbReference>
<feature type="transmembrane region" description="Helical" evidence="1">
    <location>
        <begin position="1208"/>
        <end position="1232"/>
    </location>
</feature>
<evidence type="ECO:0000313" key="6">
    <source>
        <dbReference type="Proteomes" id="UP000789390"/>
    </source>
</evidence>
<dbReference type="Pfam" id="PF24384">
    <property type="entry name" value="Ig_TMM62"/>
    <property type="match status" value="2"/>
</dbReference>
<feature type="domain" description="TMEM62 C-terminal" evidence="4">
    <location>
        <begin position="441"/>
        <end position="568"/>
    </location>
</feature>
<gene>
    <name evidence="5" type="ORF">DGAL_LOCUS9179</name>
</gene>
<evidence type="ECO:0000259" key="4">
    <source>
        <dbReference type="Pfam" id="PF24394"/>
    </source>
</evidence>
<feature type="transmembrane region" description="Helical" evidence="1">
    <location>
        <begin position="583"/>
        <end position="610"/>
    </location>
</feature>
<feature type="domain" description="TMEM62 Ig-like" evidence="3">
    <location>
        <begin position="313"/>
        <end position="412"/>
    </location>
</feature>
<feature type="transmembrane region" description="Helical" evidence="1">
    <location>
        <begin position="1120"/>
        <end position="1142"/>
    </location>
</feature>
<feature type="domain" description="TMEM62 C-terminal" evidence="4">
    <location>
        <begin position="1069"/>
        <end position="1194"/>
    </location>
</feature>
<organism evidence="5 6">
    <name type="scientific">Daphnia galeata</name>
    <dbReference type="NCBI Taxonomy" id="27404"/>
    <lineage>
        <taxon>Eukaryota</taxon>
        <taxon>Metazoa</taxon>
        <taxon>Ecdysozoa</taxon>
        <taxon>Arthropoda</taxon>
        <taxon>Crustacea</taxon>
        <taxon>Branchiopoda</taxon>
        <taxon>Diplostraca</taxon>
        <taxon>Cladocera</taxon>
        <taxon>Anomopoda</taxon>
        <taxon>Daphniidae</taxon>
        <taxon>Daphnia</taxon>
    </lineage>
</organism>
<feature type="domain" description="Calcineurin-like phosphoesterase" evidence="2">
    <location>
        <begin position="56"/>
        <end position="265"/>
    </location>
</feature>
<dbReference type="EMBL" id="CAKKLH010000212">
    <property type="protein sequence ID" value="CAH0106031.1"/>
    <property type="molecule type" value="Genomic_DNA"/>
</dbReference>
<evidence type="ECO:0000259" key="2">
    <source>
        <dbReference type="Pfam" id="PF00149"/>
    </source>
</evidence>
<sequence length="1277" mass="145846">MKIKRIGIFIFAILIFVILKFVFRDHLTVEQCVKDKVSVRHQIIPLGQNDEDVFVFVQISDLHISHHTAKDRYEQLNEFCSINLKAIGPKLVLASGDLTDSVAPGNVLVTQFAEEWEMYKALYTKCQNESGVTHWLDLRGNHDNFNVDGYNSSNSYYPLFGSQRKNPGSYLEIIEANERTKFAFIAVDATLEIGPKRLLNFVGELDDNRLKKLKEFDEAAAQSNVNATIWFGHYPSSSIFTSGLRPGLRNVAAKGIAYLCGHFHNFVGLVPQMYSHHHSGMLELELADWKHNRMYRVAVFDKGLFSFADVQHKSWPIIVVTNPKPLLTVQPCKEPVELMATSSHIRMFIFSPSPIQVCEVKLDQGSWTPCTLTGKSNPLYIVPWQPELYSTGLHVLEVRAKDTSGAEVITKIDFALDDTKPHFTLRARIALMWDFTTVSKVLFWSSFLCCTFPFCFMRYLQSKIIARHLSPPRVKYRRVKLLIRKFWIFAGVKKLFYPIIAYNLYLCCGPWLVGDLIDGRYGVVFAWGTIFEDGMFLEGTTTFLYCGLHFLLFNWPLICILAHTADVRYQETIVKNQPYSRTLFSETVSNVAIWLLVFIHLSSCLIFMISHGFLSLLVNPARSWSLIFAIYLWLKAKRLYGPDLENSEVDQLVSISSKDNMSSSCHQQINPLGQEDEDAFVFVHISDLHISHYTAKDRYEQLNEFCSINLKVISPALVIASGDLTDSVSPGTVVATQFAAEWEMYKALYTKCQNESRIPHWLDLRGNHDNFNVDGYNSSNNYYPLYGSQRKNPGSYLKIIEANERTKFAFIAVDATLEIGPKRLLNFVGELDDNRLKKLKEFDEAAAQSNVNATIWFGHYPSSSIFTSGLRPGLRYVAAKGIAYLCGHFHTLIGLVPQMYARHHSGMLELELADWKHNRMYRVAVFDKGLFSFADVQHKSWPIIVVTNPKPLLTVQPCKEPVELMATSSHIRMFIFSPSPIQVCEVKLDQGSWTPCSLTGQNTPLYTVPWQPELYAKDLHVLEVRAKDSSGAEVLTEIYFALDDTKPHFTLGARIALMWDFTTMGQVIFFSSVCCCTFPFVIMRCLQGRITLRQLSLVFKFRCIYLLIRKLWIFAGVKKLFYPIIAYNLYLCCGPWLAGYLIDGRFGFIFVWGTIFDDGMFLEGTTTFFYCGIHILLFNWPLIGILAHTADVRFQDMIDNNRLHSRTLFRKIMLNAPILLLISIHLSISSIFAYSHGLLTLLLNPAQFWSLIIALYLWWKAKGLVAKDFTNFVNPSN</sequence>
<reference evidence="5" key="1">
    <citation type="submission" date="2021-11" db="EMBL/GenBank/DDBJ databases">
        <authorList>
            <person name="Schell T."/>
        </authorList>
    </citation>
    <scope>NUCLEOTIDE SEQUENCE</scope>
    <source>
        <strain evidence="5">M5</strain>
    </source>
</reference>
<dbReference type="PANTHER" id="PTHR14795">
    <property type="entry name" value="HELICASE RELATED"/>
    <property type="match status" value="1"/>
</dbReference>
<dbReference type="PANTHER" id="PTHR14795:SF0">
    <property type="entry name" value="TRANSMEMBRANE PROTEIN 62"/>
    <property type="match status" value="1"/>
</dbReference>
<comment type="caution">
    <text evidence="5">The sequence shown here is derived from an EMBL/GenBank/DDBJ whole genome shotgun (WGS) entry which is preliminary data.</text>
</comment>
<feature type="transmembrane region" description="Helical" evidence="1">
    <location>
        <begin position="441"/>
        <end position="460"/>
    </location>
</feature>
<dbReference type="Proteomes" id="UP000789390">
    <property type="component" value="Unassembled WGS sequence"/>
</dbReference>
<dbReference type="InterPro" id="IPR014756">
    <property type="entry name" value="Ig_E-set"/>
</dbReference>
<dbReference type="InterPro" id="IPR004843">
    <property type="entry name" value="Calcineurin-like_PHP"/>
</dbReference>
<name>A0A8J2WIW0_9CRUS</name>
<dbReference type="InterPro" id="IPR056229">
    <property type="entry name" value="Ig_TMM62"/>
</dbReference>
<keyword evidence="6" id="KW-1185">Reference proteome</keyword>
<dbReference type="OrthoDB" id="27234at2759"/>
<feature type="domain" description="TMEM62 Ig-like" evidence="3">
    <location>
        <begin position="939"/>
        <end position="1038"/>
    </location>
</feature>
<dbReference type="Gene3D" id="3.60.21.10">
    <property type="match status" value="2"/>
</dbReference>
<evidence type="ECO:0000256" key="1">
    <source>
        <dbReference type="SAM" id="Phobius"/>
    </source>
</evidence>
<feature type="transmembrane region" description="Helical" evidence="1">
    <location>
        <begin position="1238"/>
        <end position="1259"/>
    </location>
</feature>
<evidence type="ECO:0000259" key="3">
    <source>
        <dbReference type="Pfam" id="PF24384"/>
    </source>
</evidence>
<dbReference type="InterPro" id="IPR056230">
    <property type="entry name" value="TMEM62_C"/>
</dbReference>
<proteinExistence type="predicted"/>
<dbReference type="GO" id="GO:0016787">
    <property type="term" value="F:hydrolase activity"/>
    <property type="evidence" value="ECO:0007669"/>
    <property type="project" value="InterPro"/>
</dbReference>
<evidence type="ECO:0008006" key="7">
    <source>
        <dbReference type="Google" id="ProtNLM"/>
    </source>
</evidence>